<evidence type="ECO:0000313" key="5">
    <source>
        <dbReference type="EMBL" id="TVU37995.1"/>
    </source>
</evidence>
<keyword evidence="1" id="KW-0479">Metal-binding</keyword>
<evidence type="ECO:0000256" key="1">
    <source>
        <dbReference type="ARBA" id="ARBA00022723"/>
    </source>
</evidence>
<evidence type="ECO:0000256" key="3">
    <source>
        <dbReference type="ARBA" id="ARBA00022833"/>
    </source>
</evidence>
<dbReference type="AlphaFoldDB" id="A0A5J9VR64"/>
<gene>
    <name evidence="5" type="ORF">EJB05_11342</name>
</gene>
<organism evidence="5 6">
    <name type="scientific">Eragrostis curvula</name>
    <name type="common">weeping love grass</name>
    <dbReference type="NCBI Taxonomy" id="38414"/>
    <lineage>
        <taxon>Eukaryota</taxon>
        <taxon>Viridiplantae</taxon>
        <taxon>Streptophyta</taxon>
        <taxon>Embryophyta</taxon>
        <taxon>Tracheophyta</taxon>
        <taxon>Spermatophyta</taxon>
        <taxon>Magnoliopsida</taxon>
        <taxon>Liliopsida</taxon>
        <taxon>Poales</taxon>
        <taxon>Poaceae</taxon>
        <taxon>PACMAD clade</taxon>
        <taxon>Chloridoideae</taxon>
        <taxon>Eragrostideae</taxon>
        <taxon>Eragrostidinae</taxon>
        <taxon>Eragrostis</taxon>
    </lineage>
</organism>
<dbReference type="PANTHER" id="PTHR47841">
    <property type="entry name" value="DIACYLGLYCEROL KINASE THETA-LIKE-RELATED"/>
    <property type="match status" value="1"/>
</dbReference>
<reference evidence="5 6" key="1">
    <citation type="journal article" date="2019" name="Sci. Rep.">
        <title>A high-quality genome of Eragrostis curvula grass provides insights into Poaceae evolution and supports new strategies to enhance forage quality.</title>
        <authorList>
            <person name="Carballo J."/>
            <person name="Santos B.A.C.M."/>
            <person name="Zappacosta D."/>
            <person name="Garbus I."/>
            <person name="Selva J.P."/>
            <person name="Gallo C.A."/>
            <person name="Diaz A."/>
            <person name="Albertini E."/>
            <person name="Caccamo M."/>
            <person name="Echenique V."/>
        </authorList>
    </citation>
    <scope>NUCLEOTIDE SEQUENCE [LARGE SCALE GENOMIC DNA]</scope>
    <source>
        <strain evidence="6">cv. Victoria</strain>
        <tissue evidence="5">Leaf</tissue>
    </source>
</reference>
<dbReference type="Pfam" id="PF03107">
    <property type="entry name" value="C1_2"/>
    <property type="match status" value="2"/>
</dbReference>
<dbReference type="InterPro" id="IPR046349">
    <property type="entry name" value="C1-like_sf"/>
</dbReference>
<dbReference type="InterPro" id="IPR004146">
    <property type="entry name" value="DC1"/>
</dbReference>
<evidence type="ECO:0000256" key="2">
    <source>
        <dbReference type="ARBA" id="ARBA00022737"/>
    </source>
</evidence>
<dbReference type="Gene3D" id="3.30.60.20">
    <property type="match status" value="1"/>
</dbReference>
<dbReference type="OrthoDB" id="581077at2759"/>
<protein>
    <recommendedName>
        <fullName evidence="4">Phorbol-ester/DAG-type domain-containing protein</fullName>
    </recommendedName>
</protein>
<dbReference type="InterPro" id="IPR002219">
    <property type="entry name" value="PKC_DAG/PE"/>
</dbReference>
<dbReference type="Gramene" id="TVU37995">
    <property type="protein sequence ID" value="TVU37995"/>
    <property type="gene ID" value="EJB05_11342"/>
</dbReference>
<keyword evidence="6" id="KW-1185">Reference proteome</keyword>
<dbReference type="SUPFAM" id="SSF57889">
    <property type="entry name" value="Cysteine-rich domain"/>
    <property type="match status" value="1"/>
</dbReference>
<dbReference type="PANTHER" id="PTHR47841:SF2">
    <property type="entry name" value="OS07G0609800 PROTEIN"/>
    <property type="match status" value="1"/>
</dbReference>
<dbReference type="PROSITE" id="PS50081">
    <property type="entry name" value="ZF_DAG_PE_2"/>
    <property type="match status" value="1"/>
</dbReference>
<comment type="caution">
    <text evidence="5">The sequence shown here is derived from an EMBL/GenBank/DDBJ whole genome shotgun (WGS) entry which is preliminary data.</text>
</comment>
<accession>A0A5J9VR64</accession>
<feature type="non-terminal residue" evidence="5">
    <location>
        <position position="1"/>
    </location>
</feature>
<dbReference type="EMBL" id="RWGY01000007">
    <property type="protein sequence ID" value="TVU37995.1"/>
    <property type="molecule type" value="Genomic_DNA"/>
</dbReference>
<dbReference type="GO" id="GO:0046872">
    <property type="term" value="F:metal ion binding"/>
    <property type="evidence" value="ECO:0007669"/>
    <property type="project" value="UniProtKB-KW"/>
</dbReference>
<dbReference type="Proteomes" id="UP000324897">
    <property type="component" value="Chromosome 4"/>
</dbReference>
<name>A0A5J9VR64_9POAL</name>
<keyword evidence="2" id="KW-0677">Repeat</keyword>
<proteinExistence type="predicted"/>
<evidence type="ECO:0000259" key="4">
    <source>
        <dbReference type="PROSITE" id="PS50081"/>
    </source>
</evidence>
<keyword evidence="3" id="KW-0862">Zinc</keyword>
<feature type="domain" description="Phorbol-ester/DAG-type" evidence="4">
    <location>
        <begin position="32"/>
        <end position="81"/>
    </location>
</feature>
<evidence type="ECO:0000313" key="6">
    <source>
        <dbReference type="Proteomes" id="UP000324897"/>
    </source>
</evidence>
<sequence length="185" mass="20178">MSMEGVRSKQSIEMAAVANASATIKSGFFHPQHPLTRYHYSEASTYPCAACERVVTGTGYRCDECNFNIHEACLGLPGSINFGQHREHELTLGRLGASRGCDVCRETSQAGCYMFHCSPCNYDVHPRCIFLLTRGRESNGALKATLKAVKVTLKIGMFGLKVANVFTGGLLSPLLHPIDYAIGNM</sequence>